<reference evidence="1 2" key="1">
    <citation type="submission" date="2018-06" db="EMBL/GenBank/DDBJ databases">
        <title>Genomic Encyclopedia of Archaeal and Bacterial Type Strains, Phase II (KMG-II): from individual species to whole genera.</title>
        <authorList>
            <person name="Goeker M."/>
        </authorList>
    </citation>
    <scope>NUCLEOTIDE SEQUENCE [LARGE SCALE GENOMIC DNA]</scope>
    <source>
        <strain evidence="1 2">DSM 19830</strain>
    </source>
</reference>
<evidence type="ECO:0008006" key="3">
    <source>
        <dbReference type="Google" id="ProtNLM"/>
    </source>
</evidence>
<organism evidence="1 2">
    <name type="scientific">Algoriphagus chordae</name>
    <dbReference type="NCBI Taxonomy" id="237019"/>
    <lineage>
        <taxon>Bacteria</taxon>
        <taxon>Pseudomonadati</taxon>
        <taxon>Bacteroidota</taxon>
        <taxon>Cytophagia</taxon>
        <taxon>Cytophagales</taxon>
        <taxon>Cyclobacteriaceae</taxon>
        <taxon>Algoriphagus</taxon>
    </lineage>
</organism>
<dbReference type="AlphaFoldDB" id="A0A2W7QGM9"/>
<keyword evidence="2" id="KW-1185">Reference proteome</keyword>
<evidence type="ECO:0000313" key="2">
    <source>
        <dbReference type="Proteomes" id="UP000248882"/>
    </source>
</evidence>
<proteinExistence type="predicted"/>
<dbReference type="EMBL" id="QKZT01000023">
    <property type="protein sequence ID" value="PZX47678.1"/>
    <property type="molecule type" value="Genomic_DNA"/>
</dbReference>
<dbReference type="SUPFAM" id="SSF53756">
    <property type="entry name" value="UDP-Glycosyltransferase/glycogen phosphorylase"/>
    <property type="match status" value="1"/>
</dbReference>
<accession>A0A2W7QGM9</accession>
<comment type="caution">
    <text evidence="1">The sequence shown here is derived from an EMBL/GenBank/DDBJ whole genome shotgun (WGS) entry which is preliminary data.</text>
</comment>
<dbReference type="OrthoDB" id="913551at2"/>
<dbReference type="RefSeq" id="WP_111322527.1">
    <property type="nucleotide sequence ID" value="NZ_QKZT01000023.1"/>
</dbReference>
<name>A0A2W7QGM9_9BACT</name>
<protein>
    <recommendedName>
        <fullName evidence="3">Monogalactosyldiacylglycerol (MGDG) synthase</fullName>
    </recommendedName>
</protein>
<evidence type="ECO:0000313" key="1">
    <source>
        <dbReference type="EMBL" id="PZX47678.1"/>
    </source>
</evidence>
<gene>
    <name evidence="1" type="ORF">LV85_03868</name>
</gene>
<dbReference type="Proteomes" id="UP000248882">
    <property type="component" value="Unassembled WGS sequence"/>
</dbReference>
<sequence length="468" mass="53965">MSKICFLIPDGVGIRNYLYSDLFKLLNESGHEVVIWHALAQEVVTLSTEINGFAPQQKELKVFNEDFLVQILKESTTYARLKYNIGLTGNPTIMQNWHDKMGSTKRKILIRLAEFFGKQIKDYKGIEGTEKLYFSQLRKTAAYTQYRADLKEMNPDLLFCTHQRYPGAAYALEAAKDLGITTATAIFSWDNLPKARLLVRSDFYTVWSDYMKEELMFYYPEISEDQVEITGTPQFDFYKNIAAIKSREEFAEEFGLNASKSWVCFSGSDSKTSPYDAAYLEDVAAALQNESGVQLIFRQVPVEGVERYADVLKKYPNIKNLNPIWHKGEFWNQFYPYPEDITHLVNLSFHCATVVNIGSTMALDFSWFDSPGLYLNYDHTGNQEWRTEDIYNFQHFRSMGDWDAVAWANSPGEIRERILQIIDSPDKLAKDRRLWLKKIVGQLEGPSSATRISEFLTHKLNLKPTSKV</sequence>